<evidence type="ECO:0000313" key="2">
    <source>
        <dbReference type="Proteomes" id="UP000186594"/>
    </source>
</evidence>
<evidence type="ECO:0000313" key="1">
    <source>
        <dbReference type="EMBL" id="OLL26282.1"/>
    </source>
</evidence>
<comment type="caution">
    <text evidence="1">The sequence shown here is derived from an EMBL/GenBank/DDBJ whole genome shotgun (WGS) entry which is preliminary data.</text>
</comment>
<organism evidence="1 2">
    <name type="scientific">Neolecta irregularis (strain DAH-3)</name>
    <dbReference type="NCBI Taxonomy" id="1198029"/>
    <lineage>
        <taxon>Eukaryota</taxon>
        <taxon>Fungi</taxon>
        <taxon>Dikarya</taxon>
        <taxon>Ascomycota</taxon>
        <taxon>Taphrinomycotina</taxon>
        <taxon>Neolectales</taxon>
        <taxon>Neolectaceae</taxon>
        <taxon>Neolecta</taxon>
    </lineage>
</organism>
<dbReference type="PANTHER" id="PTHR17985">
    <property type="entry name" value="SER/THR-RICH PROTEIN T10 IN DGCR REGION"/>
    <property type="match status" value="1"/>
</dbReference>
<dbReference type="GO" id="GO:0007030">
    <property type="term" value="P:Golgi organization"/>
    <property type="evidence" value="ECO:0007669"/>
    <property type="project" value="TreeGrafter"/>
</dbReference>
<dbReference type="GO" id="GO:0005794">
    <property type="term" value="C:Golgi apparatus"/>
    <property type="evidence" value="ECO:0007669"/>
    <property type="project" value="TreeGrafter"/>
</dbReference>
<dbReference type="OrthoDB" id="191601at2759"/>
<dbReference type="AlphaFoldDB" id="A0A1U7LUR2"/>
<proteinExistence type="predicted"/>
<dbReference type="InterPro" id="IPR008551">
    <property type="entry name" value="TANGO2"/>
</dbReference>
<dbReference type="GO" id="GO:0009306">
    <property type="term" value="P:protein secretion"/>
    <property type="evidence" value="ECO:0007669"/>
    <property type="project" value="TreeGrafter"/>
</dbReference>
<name>A0A1U7LUR2_NEOID</name>
<reference evidence="1 2" key="1">
    <citation type="submission" date="2016-04" db="EMBL/GenBank/DDBJ databases">
        <title>Evolutionary innovation and constraint leading to complex multicellularity in the Ascomycota.</title>
        <authorList>
            <person name="Cisse O."/>
            <person name="Nguyen A."/>
            <person name="Hewitt D.A."/>
            <person name="Jedd G."/>
            <person name="Stajich J.E."/>
        </authorList>
    </citation>
    <scope>NUCLEOTIDE SEQUENCE [LARGE SCALE GENOMIC DNA]</scope>
    <source>
        <strain evidence="1 2">DAH-3</strain>
    </source>
</reference>
<gene>
    <name evidence="1" type="ORF">NEOLI_002720</name>
</gene>
<accession>A0A1U7LUR2</accession>
<dbReference type="Pfam" id="PF05742">
    <property type="entry name" value="TANGO2"/>
    <property type="match status" value="1"/>
</dbReference>
<protein>
    <submittedName>
        <fullName evidence="1">Transport and Golgi organization protein 2</fullName>
    </submittedName>
</protein>
<sequence>MILHIYLYARHIHYNQVRLQSIGMCILLLATNNPRYHSVLLNNRDEFLNRPTAQASFWHNDSILSSTDLARPEHGSWLGISRSGRLASLTNYRESAHILSHTSRGSLVTDFLISDHDTEQWVQAVQASTADIGGFNLLCGQLKRDASKQKLACFSNRASTVVCSTQSSGLLKSPPSNPVDNSSGHCLQYSVGLSNSLFSDPWPKVQSGTLLLNDIVSRSLAENWTHERFLQECFSILSLDNLCHSIYIPPLSVPSQYLGSQSDQVASSPLLYGTRTQTVILVDYDGHVTFVERNLWYEDGSPVPPEERDREFTFLIQDW</sequence>
<dbReference type="Proteomes" id="UP000186594">
    <property type="component" value="Unassembled WGS sequence"/>
</dbReference>
<dbReference type="PANTHER" id="PTHR17985:SF8">
    <property type="entry name" value="TRANSPORT AND GOLGI ORGANIZATION PROTEIN 2 HOMOLOG"/>
    <property type="match status" value="1"/>
</dbReference>
<keyword evidence="2" id="KW-1185">Reference proteome</keyword>
<dbReference type="OMA" id="WPKIIDG"/>
<dbReference type="EMBL" id="LXFE01000209">
    <property type="protein sequence ID" value="OLL26282.1"/>
    <property type="molecule type" value="Genomic_DNA"/>
</dbReference>